<keyword evidence="3" id="KW-1185">Reference proteome</keyword>
<dbReference type="SUPFAM" id="SSF46689">
    <property type="entry name" value="Homeodomain-like"/>
    <property type="match status" value="1"/>
</dbReference>
<dbReference type="InterPro" id="IPR001647">
    <property type="entry name" value="HTH_TetR"/>
</dbReference>
<organism evidence="2 3">
    <name type="scientific">Cnuibacter physcomitrellae</name>
    <dbReference type="NCBI Taxonomy" id="1619308"/>
    <lineage>
        <taxon>Bacteria</taxon>
        <taxon>Bacillati</taxon>
        <taxon>Actinomycetota</taxon>
        <taxon>Actinomycetes</taxon>
        <taxon>Micrococcales</taxon>
        <taxon>Microbacteriaceae</taxon>
        <taxon>Cnuibacter</taxon>
    </lineage>
</organism>
<dbReference type="Proteomes" id="UP000192775">
    <property type="component" value="Chromosome"/>
</dbReference>
<dbReference type="AlphaFoldDB" id="A0A1X9LQC4"/>
<gene>
    <name evidence="2" type="ORF">B5808_13605</name>
</gene>
<dbReference type="EMBL" id="CP020715">
    <property type="protein sequence ID" value="ARJ06141.1"/>
    <property type="molecule type" value="Genomic_DNA"/>
</dbReference>
<dbReference type="GO" id="GO:0003677">
    <property type="term" value="F:DNA binding"/>
    <property type="evidence" value="ECO:0007669"/>
    <property type="project" value="UniProtKB-UniRule"/>
</dbReference>
<accession>A0A1X9LQC4</accession>
<dbReference type="RefSeq" id="WP_085020279.1">
    <property type="nucleotide sequence ID" value="NZ_BMHD01000001.1"/>
</dbReference>
<evidence type="ECO:0000256" key="1">
    <source>
        <dbReference type="ARBA" id="ARBA00023125"/>
    </source>
</evidence>
<reference evidence="2 3" key="1">
    <citation type="submission" date="2017-04" db="EMBL/GenBank/DDBJ databases">
        <authorList>
            <person name="Afonso C.L."/>
            <person name="Miller P.J."/>
            <person name="Scott M.A."/>
            <person name="Spackman E."/>
            <person name="Goraichik I."/>
            <person name="Dimitrov K.M."/>
            <person name="Suarez D.L."/>
            <person name="Swayne D.E."/>
        </authorList>
    </citation>
    <scope>NUCLEOTIDE SEQUENCE [LARGE SCALE GENOMIC DNA]</scope>
    <source>
        <strain evidence="3">XA(T)</strain>
    </source>
</reference>
<keyword evidence="1" id="KW-0238">DNA-binding</keyword>
<evidence type="ECO:0000313" key="3">
    <source>
        <dbReference type="Proteomes" id="UP000192775"/>
    </source>
</evidence>
<proteinExistence type="predicted"/>
<protein>
    <submittedName>
        <fullName evidence="2">Uncharacterized protein</fullName>
    </submittedName>
</protein>
<dbReference type="STRING" id="1619308.B5808_13605"/>
<sequence length="276" mass="30685">MSGYGDHEVQRRTRLRAPEVRQRVLDVALDRVGSLGMTVGFEHIMMDDLIREADVSRSSTYRLWDSKEAFVADLMVEIARKAATSLVDESTMEICVRILLENVELVATADGRHRIVLETIRVALQHNYASVVSSVEWQSYVSLTAALLGRVDNAAREEITDALRSGSDAFVEQMAAFHKWFAELLGFRIRPEWAGDYRPYAALVSAIVEGLGIRQIANPAIVLATYRGPATVRPDPEWTLASTGLLAVFERFMETDPDFDLAVALAEIDALRDSAA</sequence>
<dbReference type="KEGG" id="cphy:B5808_13605"/>
<dbReference type="PROSITE" id="PS50977">
    <property type="entry name" value="HTH_TETR_2"/>
    <property type="match status" value="1"/>
</dbReference>
<evidence type="ECO:0000313" key="2">
    <source>
        <dbReference type="EMBL" id="ARJ06141.1"/>
    </source>
</evidence>
<dbReference type="Gene3D" id="1.10.357.10">
    <property type="entry name" value="Tetracycline Repressor, domain 2"/>
    <property type="match status" value="1"/>
</dbReference>
<name>A0A1X9LQC4_9MICO</name>
<dbReference type="InterPro" id="IPR009057">
    <property type="entry name" value="Homeodomain-like_sf"/>
</dbReference>